<organism evidence="6 7">
    <name type="scientific">Moniliophthora roreri</name>
    <name type="common">Frosty pod rot fungus</name>
    <name type="synonym">Monilia roreri</name>
    <dbReference type="NCBI Taxonomy" id="221103"/>
    <lineage>
        <taxon>Eukaryota</taxon>
        <taxon>Fungi</taxon>
        <taxon>Dikarya</taxon>
        <taxon>Basidiomycota</taxon>
        <taxon>Agaricomycotina</taxon>
        <taxon>Agaricomycetes</taxon>
        <taxon>Agaricomycetidae</taxon>
        <taxon>Agaricales</taxon>
        <taxon>Marasmiineae</taxon>
        <taxon>Marasmiaceae</taxon>
        <taxon>Moniliophthora</taxon>
    </lineage>
</organism>
<dbReference type="InterPro" id="IPR020845">
    <property type="entry name" value="AMP-binding_CS"/>
</dbReference>
<evidence type="ECO:0000259" key="4">
    <source>
        <dbReference type="Pfam" id="PF00501"/>
    </source>
</evidence>
<evidence type="ECO:0000256" key="3">
    <source>
        <dbReference type="SAM" id="MobiDB-lite"/>
    </source>
</evidence>
<keyword evidence="1" id="KW-0596">Phosphopantetheine</keyword>
<feature type="compositionally biased region" description="Polar residues" evidence="3">
    <location>
        <begin position="1000"/>
        <end position="1016"/>
    </location>
</feature>
<dbReference type="eggNOG" id="KOG1178">
    <property type="taxonomic scope" value="Eukaryota"/>
</dbReference>
<dbReference type="PANTHER" id="PTHR43439:SF2">
    <property type="entry name" value="ENZYME, PUTATIVE (JCVI)-RELATED"/>
    <property type="match status" value="1"/>
</dbReference>
<dbReference type="PROSITE" id="PS00455">
    <property type="entry name" value="AMP_BINDING"/>
    <property type="match status" value="1"/>
</dbReference>
<dbReference type="Gene3D" id="3.40.50.12780">
    <property type="entry name" value="N-terminal domain of ligase-like"/>
    <property type="match status" value="1"/>
</dbReference>
<dbReference type="PANTHER" id="PTHR43439">
    <property type="entry name" value="PHENYLACETATE-COENZYME A LIGASE"/>
    <property type="match status" value="1"/>
</dbReference>
<dbReference type="SUPFAM" id="SSF56801">
    <property type="entry name" value="Acetyl-CoA synthetase-like"/>
    <property type="match status" value="1"/>
</dbReference>
<feature type="region of interest" description="Disordered" evidence="3">
    <location>
        <begin position="968"/>
        <end position="1016"/>
    </location>
</feature>
<evidence type="ECO:0000313" key="6">
    <source>
        <dbReference type="EMBL" id="KTB40403.1"/>
    </source>
</evidence>
<feature type="domain" description="Thioester reductase (TE)" evidence="5">
    <location>
        <begin position="715"/>
        <end position="955"/>
    </location>
</feature>
<feature type="domain" description="AMP-dependent synthetase/ligase" evidence="4">
    <location>
        <begin position="39"/>
        <end position="366"/>
    </location>
</feature>
<accession>A0A0W0FVJ4</accession>
<dbReference type="InterPro" id="IPR000873">
    <property type="entry name" value="AMP-dep_synth/lig_dom"/>
</dbReference>
<dbReference type="SUPFAM" id="SSF51735">
    <property type="entry name" value="NAD(P)-binding Rossmann-fold domains"/>
    <property type="match status" value="1"/>
</dbReference>
<reference evidence="6 7" key="1">
    <citation type="submission" date="2015-12" db="EMBL/GenBank/DDBJ databases">
        <title>Draft genome sequence of Moniliophthora roreri, the causal agent of frosty pod rot of cacao.</title>
        <authorList>
            <person name="Aime M.C."/>
            <person name="Diaz-Valderrama J.R."/>
            <person name="Kijpornyongpan T."/>
            <person name="Phillips-Mora W."/>
        </authorList>
    </citation>
    <scope>NUCLEOTIDE SEQUENCE [LARGE SCALE GENOMIC DNA]</scope>
    <source>
        <strain evidence="6 7">MCA 2952</strain>
    </source>
</reference>
<dbReference type="Gene3D" id="3.40.50.720">
    <property type="entry name" value="NAD(P)-binding Rossmann-like Domain"/>
    <property type="match status" value="1"/>
</dbReference>
<dbReference type="InterPro" id="IPR051414">
    <property type="entry name" value="Adenylate-forming_Reductase"/>
</dbReference>
<dbReference type="EMBL" id="LATX01001587">
    <property type="protein sequence ID" value="KTB40403.1"/>
    <property type="molecule type" value="Genomic_DNA"/>
</dbReference>
<evidence type="ECO:0000259" key="5">
    <source>
        <dbReference type="Pfam" id="PF07993"/>
    </source>
</evidence>
<protein>
    <recommendedName>
        <fullName evidence="8">Acetyl-CoA synthetase-like protein</fullName>
    </recommendedName>
</protein>
<gene>
    <name evidence="6" type="ORF">WG66_7023</name>
</gene>
<evidence type="ECO:0008006" key="8">
    <source>
        <dbReference type="Google" id="ProtNLM"/>
    </source>
</evidence>
<dbReference type="InterPro" id="IPR013120">
    <property type="entry name" value="FAR_NAD-bd"/>
</dbReference>
<dbReference type="Pfam" id="PF07993">
    <property type="entry name" value="NAD_binding_4"/>
    <property type="match status" value="1"/>
</dbReference>
<name>A0A0W0FVJ4_MONRR</name>
<dbReference type="InterPro" id="IPR036291">
    <property type="entry name" value="NAD(P)-bd_dom_sf"/>
</dbReference>
<dbReference type="InterPro" id="IPR042099">
    <property type="entry name" value="ANL_N_sf"/>
</dbReference>
<evidence type="ECO:0000256" key="2">
    <source>
        <dbReference type="ARBA" id="ARBA00022553"/>
    </source>
</evidence>
<dbReference type="Proteomes" id="UP000054988">
    <property type="component" value="Unassembled WGS sequence"/>
</dbReference>
<proteinExistence type="predicted"/>
<feature type="compositionally biased region" description="Acidic residues" evidence="3">
    <location>
        <begin position="968"/>
        <end position="979"/>
    </location>
</feature>
<comment type="caution">
    <text evidence="6">The sequence shown here is derived from an EMBL/GenBank/DDBJ whole genome shotgun (WGS) entry which is preliminary data.</text>
</comment>
<sequence>MTLISDFPTPQGASSSTFNAPPVDGSLYLPEIYDYLGSQSPNHPIFVYEEEGQLRTIRWSQLAQAIHTAARLVEAHIRPNDKNKNSTVVAILSTADFITNFTLVAGIMRAGYQAFPISTRNSAVGIAHLVRTTRVKYMFVGETPANQRLAAATCAQPSVDGPVGSYMSVHPMPMFSSMFTLEEDFVPLAPMRHPQPKDGALILHSSGTSSFPKPVYFSQQTLLQWGMIPYFGETDLCGKIISYHSLTLPYALGATCITWAPVSGITVSTFPPCIDAPVPTPERVLAGAMSTACSIVLCVPAFIEAWVKDFNQIEELKKFTHIFFAGAPLRKEFGDIAVSHGIQINSFYGATEIGCASVFVPKGPAPKEWEYFKFSPHVKPKLVPHSEDVYQLIMMQSPTCTLDVINVEYNGERGYNTNDLITKHPTIPDLWRVCGRADEQIILSTGTKTNTLPIESSVSRHPLVKSCLVFGQGRNHIGILVEPVDSHVFDPENETELDKFRSEIWPSVQEANEMSPIYSRIFREMIIVTKPNKPFIYTLKQTPKRNDILAAYAPEIDRAYGQSDNSNHPGMIEMMGASSPEAWGLEECTNVARMAVHTVLMQPLRDDMDIFQAGCDSVQATQIRMALFDTLRRAMKVSTRQIPHNFVYFNPTIKRLGTYIAQIVHYGHSSVALAMLSGKISEMEGLAFKYGQGWNKHQPNPAQVENGTGGDVVLLTGSTGSFGTYILEALIKDSTVSRVYALNRQDVKGARSVYIRQSARLQERGLDFNVLNSDKLVLLEGDTALEKLGLEHTVFERLRREVTCIIHAAWNVNFNVSLCSMEPLIAGTRRLADLALSSPHQTPPRLVFVSSVNVFNNWTEGTIAPEAFNSRPATAIGSGYAESKWVAEKILVKAAEQTTLRPVIVRIGQISGGPDGSWSAAEWFPTLVASGQVLRCLPQAQGYISWIPAHYAANALIEIRKRLMESSTDADDMDVDEEIPLSPDSGSSLSSSYEYTDSENLSPQSPQIPHSLARSSSMTIPQAYKPTSTPPQADCPATFINLVHPRPVRASFMMERLSELLGLPLVRYSEWLNALESSASTTSSTPSSYSLSNPAISLLHFYRSARGRLSTEVEGEAFGFTAMRTSKAVETVPWLMTDMPQVGQEDVDRWVAYWRRIGLLRS</sequence>
<feature type="compositionally biased region" description="Low complexity" evidence="3">
    <location>
        <begin position="980"/>
        <end position="999"/>
    </location>
</feature>
<evidence type="ECO:0000313" key="7">
    <source>
        <dbReference type="Proteomes" id="UP000054988"/>
    </source>
</evidence>
<dbReference type="Pfam" id="PF00501">
    <property type="entry name" value="AMP-binding"/>
    <property type="match status" value="1"/>
</dbReference>
<keyword evidence="2" id="KW-0597">Phosphoprotein</keyword>
<dbReference type="Pfam" id="PF23562">
    <property type="entry name" value="AMP-binding_C_3"/>
    <property type="match status" value="1"/>
</dbReference>
<dbReference type="AlphaFoldDB" id="A0A0W0FVJ4"/>
<evidence type="ECO:0000256" key="1">
    <source>
        <dbReference type="ARBA" id="ARBA00022450"/>
    </source>
</evidence>